<dbReference type="InterPro" id="IPR007560">
    <property type="entry name" value="Restrct_endonuc_IV_Mrr"/>
</dbReference>
<organism evidence="4 5">
    <name type="scientific">Amycolatopsis lexingtonensis</name>
    <dbReference type="NCBI Taxonomy" id="218822"/>
    <lineage>
        <taxon>Bacteria</taxon>
        <taxon>Bacillati</taxon>
        <taxon>Actinomycetota</taxon>
        <taxon>Actinomycetes</taxon>
        <taxon>Pseudonocardiales</taxon>
        <taxon>Pseudonocardiaceae</taxon>
        <taxon>Amycolatopsis</taxon>
    </lineage>
</organism>
<keyword evidence="5" id="KW-1185">Reference proteome</keyword>
<reference evidence="4 5" key="1">
    <citation type="submission" date="2020-10" db="EMBL/GenBank/DDBJ databases">
        <title>Sequencing the genomes of 1000 actinobacteria strains.</title>
        <authorList>
            <person name="Klenk H.-P."/>
        </authorList>
    </citation>
    <scope>NUCLEOTIDE SEQUENCE [LARGE SCALE GENOMIC DNA]</scope>
    <source>
        <strain evidence="4 5">DSM 44653</strain>
    </source>
</reference>
<evidence type="ECO:0000256" key="1">
    <source>
        <dbReference type="SAM" id="MobiDB-lite"/>
    </source>
</evidence>
<feature type="domain" description="Restriction endonuclease type IV Mrr" evidence="3">
    <location>
        <begin position="30"/>
        <end position="137"/>
    </location>
</feature>
<dbReference type="Pfam" id="PF04471">
    <property type="entry name" value="Mrr_cat"/>
    <property type="match status" value="1"/>
</dbReference>
<dbReference type="InterPro" id="IPR011335">
    <property type="entry name" value="Restrct_endonuc-II-like"/>
</dbReference>
<name>A0ABR9IGR9_9PSEU</name>
<keyword evidence="2" id="KW-0472">Membrane</keyword>
<evidence type="ECO:0000256" key="2">
    <source>
        <dbReference type="SAM" id="Phobius"/>
    </source>
</evidence>
<protein>
    <submittedName>
        <fullName evidence="4">Holliday junction resolvase-like predicted endonuclease</fullName>
    </submittedName>
</protein>
<feature type="region of interest" description="Disordered" evidence="1">
    <location>
        <begin position="490"/>
        <end position="519"/>
    </location>
</feature>
<dbReference type="RefSeq" id="WP_086860644.1">
    <property type="nucleotide sequence ID" value="NZ_JADBEG010000001.1"/>
</dbReference>
<feature type="compositionally biased region" description="Basic and acidic residues" evidence="1">
    <location>
        <begin position="508"/>
        <end position="519"/>
    </location>
</feature>
<proteinExistence type="predicted"/>
<sequence length="731" mass="78486">MLDDPIHWRKLVREYSALAQLPAGMRPQARGQRFNGLIAELFTAFGIPAESDRRSVGEIDVVFRHAGRYFILEAKWVQGPASFDPIAKLQRRVEQRMAGVTGVFLSMDGYTKHALADIDKGRRLDLVLLDREHWEAMLSGFVPPGELLDLVTAKASYDGSAYTPLRVLLDRKAPVPDLGFGRREVPGRPDFRPAADHVRVEAAAADFESGRLGVSADHDGKILVTAEDGVLSVDLERETAAWVAPVSGCDGNAVRSGTGILVHRAHGVGRCGNGAVEVVSAGGAAGGRSQLVPDSRGAVWCFDPGSANRNHDAPATMRPLAGTSGAEREIPYQPGAATGATWVNGTELVVAGAPDFVLVPESGEPRRWALPATHPVATVAIDSAHTLSLAEDASLWVTEVRTGRSAVLGRLHGGKVLDGRISKASSSSVHLAVRYRGPGGKSRVSLMCVRSEGPWLPAGLVAETGSDEVAQAESEPAAVLEATQGSLRTEAMPPVGSRVASAPPASPDETRLADRRRGEREAASLAEKLPLHVLEGAVRVSFDIVRWLKPWREYWRGVASGQSAVLPDWLPAIAHFLGSYAAPEETLESHFTPTPSYVLGFSAGLREVWTSLVQRGLVPGDVNVLGQWLAEPSGAPPRPRGLMTPREVRAESYKQKGRTSWTWALRILLWLVTLFFGLSAIGSIGLTATGGWPDHSFATVLGGNLVTEIPFLGFLALVIFDVRRRRKAKRG</sequence>
<evidence type="ECO:0000313" key="4">
    <source>
        <dbReference type="EMBL" id="MBE1502378.1"/>
    </source>
</evidence>
<feature type="transmembrane region" description="Helical" evidence="2">
    <location>
        <begin position="663"/>
        <end position="685"/>
    </location>
</feature>
<keyword evidence="2" id="KW-0812">Transmembrane</keyword>
<dbReference type="EMBL" id="JADBEG010000001">
    <property type="protein sequence ID" value="MBE1502378.1"/>
    <property type="molecule type" value="Genomic_DNA"/>
</dbReference>
<dbReference type="Proteomes" id="UP000631670">
    <property type="component" value="Unassembled WGS sequence"/>
</dbReference>
<evidence type="ECO:0000313" key="5">
    <source>
        <dbReference type="Proteomes" id="UP000631670"/>
    </source>
</evidence>
<dbReference type="SUPFAM" id="SSF52980">
    <property type="entry name" value="Restriction endonuclease-like"/>
    <property type="match status" value="1"/>
</dbReference>
<accession>A0ABR9IGR9</accession>
<comment type="caution">
    <text evidence="4">The sequence shown here is derived from an EMBL/GenBank/DDBJ whole genome shotgun (WGS) entry which is preliminary data.</text>
</comment>
<keyword evidence="2" id="KW-1133">Transmembrane helix</keyword>
<gene>
    <name evidence="4" type="ORF">H4696_009478</name>
</gene>
<evidence type="ECO:0000259" key="3">
    <source>
        <dbReference type="Pfam" id="PF04471"/>
    </source>
</evidence>
<feature type="transmembrane region" description="Helical" evidence="2">
    <location>
        <begin position="697"/>
        <end position="720"/>
    </location>
</feature>